<reference evidence="2 3" key="1">
    <citation type="submission" date="2020-02" db="EMBL/GenBank/DDBJ databases">
        <authorList>
            <person name="Li X.-J."/>
            <person name="Feng X.-M."/>
        </authorList>
    </citation>
    <scope>NUCLEOTIDE SEQUENCE [LARGE SCALE GENOMIC DNA]</scope>
    <source>
        <strain evidence="2 3">CGMCC 4.7225</strain>
    </source>
</reference>
<dbReference type="EMBL" id="JAAGOB010000001">
    <property type="protein sequence ID" value="NED94035.1"/>
    <property type="molecule type" value="Genomic_DNA"/>
</dbReference>
<name>A0A6N9YGJ2_9ACTN</name>
<dbReference type="Proteomes" id="UP000469185">
    <property type="component" value="Unassembled WGS sequence"/>
</dbReference>
<organism evidence="2 3">
    <name type="scientific">Phytoactinopolyspora alkaliphila</name>
    <dbReference type="NCBI Taxonomy" id="1783498"/>
    <lineage>
        <taxon>Bacteria</taxon>
        <taxon>Bacillati</taxon>
        <taxon>Actinomycetota</taxon>
        <taxon>Actinomycetes</taxon>
        <taxon>Jiangellales</taxon>
        <taxon>Jiangellaceae</taxon>
        <taxon>Phytoactinopolyspora</taxon>
    </lineage>
</organism>
<gene>
    <name evidence="2" type="ORF">G1H11_01780</name>
</gene>
<sequence>MTDPLRERTAEPETVESPAGGLAMMGEPGAGECVDGVCAVPGVNG</sequence>
<accession>A0A6N9YGJ2</accession>
<evidence type="ECO:0000256" key="1">
    <source>
        <dbReference type="SAM" id="MobiDB-lite"/>
    </source>
</evidence>
<dbReference type="AlphaFoldDB" id="A0A6N9YGJ2"/>
<comment type="caution">
    <text evidence="2">The sequence shown here is derived from an EMBL/GenBank/DDBJ whole genome shotgun (WGS) entry which is preliminary data.</text>
</comment>
<feature type="compositionally biased region" description="Basic and acidic residues" evidence="1">
    <location>
        <begin position="1"/>
        <end position="11"/>
    </location>
</feature>
<protein>
    <submittedName>
        <fullName evidence="2">Uncharacterized protein</fullName>
    </submittedName>
</protein>
<dbReference type="RefSeq" id="WP_163815430.1">
    <property type="nucleotide sequence ID" value="NZ_JAAGOB010000001.1"/>
</dbReference>
<feature type="region of interest" description="Disordered" evidence="1">
    <location>
        <begin position="1"/>
        <end position="30"/>
    </location>
</feature>
<evidence type="ECO:0000313" key="2">
    <source>
        <dbReference type="EMBL" id="NED94035.1"/>
    </source>
</evidence>
<proteinExistence type="predicted"/>
<keyword evidence="3" id="KW-1185">Reference proteome</keyword>
<evidence type="ECO:0000313" key="3">
    <source>
        <dbReference type="Proteomes" id="UP000469185"/>
    </source>
</evidence>